<dbReference type="Proteomes" id="UP000244962">
    <property type="component" value="Unassembled WGS sequence"/>
</dbReference>
<dbReference type="EMBL" id="QEFB01000013">
    <property type="protein sequence ID" value="PWC06423.1"/>
    <property type="molecule type" value="Genomic_DNA"/>
</dbReference>
<keyword evidence="1" id="KW-1133">Transmembrane helix</keyword>
<reference evidence="3" key="1">
    <citation type="submission" date="2018-04" db="EMBL/GenBank/DDBJ databases">
        <authorList>
            <person name="Liu S."/>
            <person name="Wang Z."/>
            <person name="Li J."/>
        </authorList>
    </citation>
    <scope>NUCLEOTIDE SEQUENCE [LARGE SCALE GENOMIC DNA]</scope>
    <source>
        <strain evidence="3">622</strain>
    </source>
</reference>
<organism evidence="2 3">
    <name type="scientific">Mycetocola zhujimingii</name>
    <dbReference type="NCBI Taxonomy" id="2079792"/>
    <lineage>
        <taxon>Bacteria</taxon>
        <taxon>Bacillati</taxon>
        <taxon>Actinomycetota</taxon>
        <taxon>Actinomycetes</taxon>
        <taxon>Micrococcales</taxon>
        <taxon>Microbacteriaceae</taxon>
        <taxon>Mycetocola</taxon>
    </lineage>
</organism>
<dbReference type="RefSeq" id="WP_108963410.1">
    <property type="nucleotide sequence ID" value="NZ_QEFB01000013.1"/>
</dbReference>
<name>A0A2U1TCB8_9MICO</name>
<evidence type="ECO:0000313" key="3">
    <source>
        <dbReference type="Proteomes" id="UP000244962"/>
    </source>
</evidence>
<keyword evidence="1" id="KW-0812">Transmembrane</keyword>
<keyword evidence="1" id="KW-0472">Membrane</keyword>
<keyword evidence="3" id="KW-1185">Reference proteome</keyword>
<dbReference type="AlphaFoldDB" id="A0A2U1TCB8"/>
<accession>A0A2U1TCB8</accession>
<protein>
    <submittedName>
        <fullName evidence="2">Uncharacterized protein</fullName>
    </submittedName>
</protein>
<sequence>MQPELALDWTSTVLAGIALILSIIVARYALSQTQTLHHESHTVALEEYERTRFDKLFDANETLLNSIADFKAELLPYWKETDESLSRKTDDLTMLPYEVTVHKSMEHFFAARLGLDIALATLPTFDGNSSNDSDETRTSHLGVQLSAAWLGGCVMATYLSLVNRVVKEGDSQTGTDQAVFSAIQNNMDWDVFPSADKRRSYFKEAAKSWSAGRATEVAEGAQIGTPSPNQPTELILTDTANTAYAFLQAAERQLVQDTKELLVAYTARREAAAASTLQARRNSRWIRTKQYS</sequence>
<feature type="transmembrane region" description="Helical" evidence="1">
    <location>
        <begin position="12"/>
        <end position="30"/>
    </location>
</feature>
<comment type="caution">
    <text evidence="2">The sequence shown here is derived from an EMBL/GenBank/DDBJ whole genome shotgun (WGS) entry which is preliminary data.</text>
</comment>
<evidence type="ECO:0000256" key="1">
    <source>
        <dbReference type="SAM" id="Phobius"/>
    </source>
</evidence>
<evidence type="ECO:0000313" key="2">
    <source>
        <dbReference type="EMBL" id="PWC06423.1"/>
    </source>
</evidence>
<proteinExistence type="predicted"/>
<gene>
    <name evidence="2" type="ORF">DF223_12585</name>
</gene>